<proteinExistence type="predicted"/>
<dbReference type="InterPro" id="IPR014710">
    <property type="entry name" value="RmlC-like_jellyroll"/>
</dbReference>
<sequence>MDYLENYVVCTEEEASRYLRGCQNTSKFWRGFDDHDVQTLVQRMDFVRVKSGETIIHEDDPGHFVAVLLNGSCTIYAKKSIKVGTIHKGDIVGENSLFEGDRRTASVVSSSNSTVLALWKTRDIVDTYLNFPEIGLKVVRILACSGMSKLTQRCLLNSPKEELSHVRTCSVSRMSRYLNDAHQVNKGLGEGISDKELDFLAKRVTLLIYEEGSQIISEGMIANYVFFILEGSVVAKVGGVRGEKIGQLSKGQFVGETAFVDGFLTEKPRNNDVFAGTETVMLAAMSYSALPELNSAYPLLAFKMFHRMAQTILSRLRSQVNAVEKREGGKASASATKTEKPYLSYLLEELKKKEDLSWSLGTGDARLHHSKKKMEDIFTRRTKEKGKANKGLKKFDAASKASKQRAKDDSDSEDDDMNDSDCTFEQACKLLTDVQAYSQHFNGLSVNDIEWIAKKISLLKVPDGELIAKEGEESSFSAVLLDGEADFVIQKTIKVGKAHKGEILGEMGLFEGGKRSADVRSCSDETVIAIFKYEDLIATNISFPELGLKLLQLFTRAAKQKLLDRITRSADEEIKVSSTHDHVQLYYELKSVQDDSKHRSEKNFGLHQDLQDEELQILAKHMRYLRFPMNSRIFEKGSIASCLMFILHGEIEARVGGLTGVLLGKKARGEYIGENSFLETGSEELGTRMADVFSKNFTSCAFISFREVDDFNKAHPVIVLKMLAQMAEGVLSRQRSDIRKMEKDTNRSPKSKPRTDSPIGSILRDYDGTKYGCGETETQEEFFNTPVKSKALAKESSSVQIEEKLLNSKINANQIEEMNNIVQQMRNEIAGKDEEILLLRLELEEIKRHLPDNFLEGGGEKGPLDEETEGGLQNGNGVPAEEVDLDDYNLGKKVQRRLEQLLKAADDRIQHLESCFAPLIRSHQPKGVRFHIQQEIKRLASAKAKKKPQKQKPEQEALKQGPKPLLVECSDIRILNTGQIRPSSAPTRAGGFSKKDYSPKKTKLLTLAESPKVSMMPQSPFVERYMYSPYTSRWEKVKRRPNTASSSRSYSTPYNNIS</sequence>
<dbReference type="InterPro" id="IPR018490">
    <property type="entry name" value="cNMP-bd_dom_sf"/>
</dbReference>
<feature type="compositionally biased region" description="Basic and acidic residues" evidence="2">
    <location>
        <begin position="734"/>
        <end position="747"/>
    </location>
</feature>
<gene>
    <name evidence="4" type="ORF">HKI87_06g40500</name>
</gene>
<feature type="region of interest" description="Disordered" evidence="2">
    <location>
        <begin position="1032"/>
        <end position="1058"/>
    </location>
</feature>
<dbReference type="SUPFAM" id="SSF51206">
    <property type="entry name" value="cAMP-binding domain-like"/>
    <property type="match status" value="4"/>
</dbReference>
<organism evidence="4 5">
    <name type="scientific">Chloropicon roscoffensis</name>
    <dbReference type="NCBI Taxonomy" id="1461544"/>
    <lineage>
        <taxon>Eukaryota</taxon>
        <taxon>Viridiplantae</taxon>
        <taxon>Chlorophyta</taxon>
        <taxon>Chloropicophyceae</taxon>
        <taxon>Chloropicales</taxon>
        <taxon>Chloropicaceae</taxon>
        <taxon>Chloropicon</taxon>
    </lineage>
</organism>
<dbReference type="GO" id="GO:0005829">
    <property type="term" value="C:cytosol"/>
    <property type="evidence" value="ECO:0007669"/>
    <property type="project" value="TreeGrafter"/>
</dbReference>
<evidence type="ECO:0000313" key="5">
    <source>
        <dbReference type="Proteomes" id="UP001472866"/>
    </source>
</evidence>
<dbReference type="InterPro" id="IPR050503">
    <property type="entry name" value="cAMP-dep_PK_reg_su-like"/>
</dbReference>
<dbReference type="PANTHER" id="PTHR11635">
    <property type="entry name" value="CAMP-DEPENDENT PROTEIN KINASE REGULATORY CHAIN"/>
    <property type="match status" value="1"/>
</dbReference>
<dbReference type="CDD" id="cd00038">
    <property type="entry name" value="CAP_ED"/>
    <property type="match status" value="4"/>
</dbReference>
<evidence type="ECO:0000256" key="2">
    <source>
        <dbReference type="SAM" id="MobiDB-lite"/>
    </source>
</evidence>
<dbReference type="InterPro" id="IPR000595">
    <property type="entry name" value="cNMP-bd_dom"/>
</dbReference>
<feature type="domain" description="Cyclic nucleotide-binding" evidence="3">
    <location>
        <begin position="440"/>
        <end position="530"/>
    </location>
</feature>
<name>A0AAX4P8S1_9CHLO</name>
<accession>A0AAX4P8S1</accession>
<feature type="compositionally biased region" description="Polar residues" evidence="2">
    <location>
        <begin position="1042"/>
        <end position="1058"/>
    </location>
</feature>
<dbReference type="GO" id="GO:0034236">
    <property type="term" value="F:protein kinase A catalytic subunit binding"/>
    <property type="evidence" value="ECO:0007669"/>
    <property type="project" value="TreeGrafter"/>
</dbReference>
<feature type="region of interest" description="Disordered" evidence="2">
    <location>
        <begin position="978"/>
        <end position="1003"/>
    </location>
</feature>
<feature type="region of interest" description="Disordered" evidence="2">
    <location>
        <begin position="378"/>
        <end position="419"/>
    </location>
</feature>
<keyword evidence="1" id="KW-0175">Coiled coil</keyword>
<feature type="region of interest" description="Disordered" evidence="2">
    <location>
        <begin position="942"/>
        <end position="962"/>
    </location>
</feature>
<evidence type="ECO:0000313" key="4">
    <source>
        <dbReference type="EMBL" id="WZN62513.1"/>
    </source>
</evidence>
<dbReference type="Pfam" id="PF00027">
    <property type="entry name" value="cNMP_binding"/>
    <property type="match status" value="3"/>
</dbReference>
<dbReference type="InterPro" id="IPR018488">
    <property type="entry name" value="cNMP-bd_CS"/>
</dbReference>
<dbReference type="SMART" id="SM00100">
    <property type="entry name" value="cNMP"/>
    <property type="match status" value="4"/>
</dbReference>
<feature type="compositionally biased region" description="Basic and acidic residues" evidence="2">
    <location>
        <begin position="378"/>
        <end position="397"/>
    </location>
</feature>
<dbReference type="PANTHER" id="PTHR11635:SF152">
    <property type="entry name" value="CAMP-DEPENDENT PROTEIN KINASE TYPE I REGULATORY SUBUNIT-RELATED"/>
    <property type="match status" value="1"/>
</dbReference>
<dbReference type="AlphaFoldDB" id="A0AAX4P8S1"/>
<dbReference type="PROSITE" id="PS50042">
    <property type="entry name" value="CNMP_BINDING_3"/>
    <property type="match status" value="4"/>
</dbReference>
<feature type="compositionally biased region" description="Acidic residues" evidence="2">
    <location>
        <begin position="410"/>
        <end position="419"/>
    </location>
</feature>
<dbReference type="Proteomes" id="UP001472866">
    <property type="component" value="Chromosome 06"/>
</dbReference>
<feature type="coiled-coil region" evidence="1">
    <location>
        <begin position="815"/>
        <end position="842"/>
    </location>
</feature>
<evidence type="ECO:0000256" key="1">
    <source>
        <dbReference type="SAM" id="Coils"/>
    </source>
</evidence>
<dbReference type="EMBL" id="CP151506">
    <property type="protein sequence ID" value="WZN62513.1"/>
    <property type="molecule type" value="Genomic_DNA"/>
</dbReference>
<dbReference type="GO" id="GO:0004862">
    <property type="term" value="F:cAMP-dependent protein kinase inhibitor activity"/>
    <property type="evidence" value="ECO:0007669"/>
    <property type="project" value="TreeGrafter"/>
</dbReference>
<dbReference type="Gene3D" id="2.60.120.10">
    <property type="entry name" value="Jelly Rolls"/>
    <property type="match status" value="4"/>
</dbReference>
<dbReference type="GO" id="GO:0030552">
    <property type="term" value="F:cAMP binding"/>
    <property type="evidence" value="ECO:0007669"/>
    <property type="project" value="TreeGrafter"/>
</dbReference>
<protein>
    <submittedName>
        <fullName evidence="4">Cyclic nucleotide-binding domain-containing protein</fullName>
    </submittedName>
</protein>
<feature type="domain" description="Cyclic nucleotide-binding" evidence="3">
    <location>
        <begin position="188"/>
        <end position="311"/>
    </location>
</feature>
<feature type="region of interest" description="Disordered" evidence="2">
    <location>
        <begin position="854"/>
        <end position="882"/>
    </location>
</feature>
<feature type="domain" description="Cyclic nucleotide-binding" evidence="3">
    <location>
        <begin position="28"/>
        <end position="118"/>
    </location>
</feature>
<dbReference type="PROSITE" id="PS00889">
    <property type="entry name" value="CNMP_BINDING_2"/>
    <property type="match status" value="2"/>
</dbReference>
<reference evidence="4 5" key="1">
    <citation type="submission" date="2024-03" db="EMBL/GenBank/DDBJ databases">
        <title>Complete genome sequence of the green alga Chloropicon roscoffensis RCC1871.</title>
        <authorList>
            <person name="Lemieux C."/>
            <person name="Pombert J.-F."/>
            <person name="Otis C."/>
            <person name="Turmel M."/>
        </authorList>
    </citation>
    <scope>NUCLEOTIDE SEQUENCE [LARGE SCALE GENOMIC DNA]</scope>
    <source>
        <strain evidence="4 5">RCC1871</strain>
    </source>
</reference>
<dbReference type="GO" id="GO:0005952">
    <property type="term" value="C:cAMP-dependent protein kinase complex"/>
    <property type="evidence" value="ECO:0007669"/>
    <property type="project" value="InterPro"/>
</dbReference>
<evidence type="ECO:0000259" key="3">
    <source>
        <dbReference type="PROSITE" id="PS50042"/>
    </source>
</evidence>
<feature type="domain" description="Cyclic nucleotide-binding" evidence="3">
    <location>
        <begin position="606"/>
        <end position="704"/>
    </location>
</feature>
<feature type="region of interest" description="Disordered" evidence="2">
    <location>
        <begin position="734"/>
        <end position="761"/>
    </location>
</feature>
<keyword evidence="5" id="KW-1185">Reference proteome</keyword>